<dbReference type="SUPFAM" id="SSF52540">
    <property type="entry name" value="P-loop containing nucleoside triphosphate hydrolases"/>
    <property type="match status" value="2"/>
</dbReference>
<dbReference type="STRING" id="101127.A0A1X2G6G2"/>
<dbReference type="GO" id="GO:0005524">
    <property type="term" value="F:ATP binding"/>
    <property type="evidence" value="ECO:0007669"/>
    <property type="project" value="UniProtKB-KW"/>
</dbReference>
<keyword evidence="1" id="KW-0547">Nucleotide-binding</keyword>
<dbReference type="AlphaFoldDB" id="A0A1X2G6G2"/>
<feature type="compositionally biased region" description="Low complexity" evidence="4">
    <location>
        <begin position="494"/>
        <end position="505"/>
    </location>
</feature>
<dbReference type="SMART" id="SM00490">
    <property type="entry name" value="HELICc"/>
    <property type="match status" value="1"/>
</dbReference>
<keyword evidence="8" id="KW-1185">Reference proteome</keyword>
<accession>A0A1X2G6G2</accession>
<dbReference type="Gene3D" id="3.40.50.10810">
    <property type="entry name" value="Tandem AAA-ATPase domain"/>
    <property type="match status" value="1"/>
</dbReference>
<proteinExistence type="predicted"/>
<dbReference type="InterPro" id="IPR038718">
    <property type="entry name" value="SNF2-like_sf"/>
</dbReference>
<organism evidence="7 8">
    <name type="scientific">Hesseltinella vesiculosa</name>
    <dbReference type="NCBI Taxonomy" id="101127"/>
    <lineage>
        <taxon>Eukaryota</taxon>
        <taxon>Fungi</taxon>
        <taxon>Fungi incertae sedis</taxon>
        <taxon>Mucoromycota</taxon>
        <taxon>Mucoromycotina</taxon>
        <taxon>Mucoromycetes</taxon>
        <taxon>Mucorales</taxon>
        <taxon>Cunninghamellaceae</taxon>
        <taxon>Hesseltinella</taxon>
    </lineage>
</organism>
<dbReference type="PROSITE" id="PS51194">
    <property type="entry name" value="HELICASE_CTER"/>
    <property type="match status" value="1"/>
</dbReference>
<dbReference type="Gene3D" id="3.40.50.300">
    <property type="entry name" value="P-loop containing nucleotide triphosphate hydrolases"/>
    <property type="match status" value="1"/>
</dbReference>
<dbReference type="SMART" id="SM00487">
    <property type="entry name" value="DEXDc"/>
    <property type="match status" value="1"/>
</dbReference>
<dbReference type="InterPro" id="IPR000330">
    <property type="entry name" value="SNF2_N"/>
</dbReference>
<dbReference type="PANTHER" id="PTHR45626">
    <property type="entry name" value="TRANSCRIPTION TERMINATION FACTOR 2-RELATED"/>
    <property type="match status" value="1"/>
</dbReference>
<dbReference type="GO" id="GO:0006281">
    <property type="term" value="P:DNA repair"/>
    <property type="evidence" value="ECO:0007669"/>
    <property type="project" value="TreeGrafter"/>
</dbReference>
<feature type="region of interest" description="Disordered" evidence="4">
    <location>
        <begin position="1"/>
        <end position="21"/>
    </location>
</feature>
<feature type="compositionally biased region" description="Polar residues" evidence="4">
    <location>
        <begin position="506"/>
        <end position="526"/>
    </location>
</feature>
<dbReference type="InterPro" id="IPR049730">
    <property type="entry name" value="SNF2/RAD54-like_C"/>
</dbReference>
<dbReference type="Proteomes" id="UP000242146">
    <property type="component" value="Unassembled WGS sequence"/>
</dbReference>
<evidence type="ECO:0000313" key="7">
    <source>
        <dbReference type="EMBL" id="ORX46294.1"/>
    </source>
</evidence>
<keyword evidence="3" id="KW-0067">ATP-binding</keyword>
<dbReference type="GO" id="GO:0005634">
    <property type="term" value="C:nucleus"/>
    <property type="evidence" value="ECO:0007669"/>
    <property type="project" value="TreeGrafter"/>
</dbReference>
<dbReference type="CDD" id="cd18008">
    <property type="entry name" value="DEXDc_SHPRH-like"/>
    <property type="match status" value="1"/>
</dbReference>
<evidence type="ECO:0000256" key="3">
    <source>
        <dbReference type="ARBA" id="ARBA00022840"/>
    </source>
</evidence>
<gene>
    <name evidence="7" type="ORF">DM01DRAFT_1311153</name>
</gene>
<evidence type="ECO:0000259" key="5">
    <source>
        <dbReference type="PROSITE" id="PS51192"/>
    </source>
</evidence>
<evidence type="ECO:0000256" key="4">
    <source>
        <dbReference type="SAM" id="MobiDB-lite"/>
    </source>
</evidence>
<feature type="domain" description="Helicase C-terminal" evidence="6">
    <location>
        <begin position="714"/>
        <end position="879"/>
    </location>
</feature>
<dbReference type="Pfam" id="PF00271">
    <property type="entry name" value="Helicase_C"/>
    <property type="match status" value="1"/>
</dbReference>
<reference evidence="7 8" key="1">
    <citation type="submission" date="2016-07" db="EMBL/GenBank/DDBJ databases">
        <title>Pervasive Adenine N6-methylation of Active Genes in Fungi.</title>
        <authorList>
            <consortium name="DOE Joint Genome Institute"/>
            <person name="Mondo S.J."/>
            <person name="Dannebaum R.O."/>
            <person name="Kuo R.C."/>
            <person name="Labutti K."/>
            <person name="Haridas S."/>
            <person name="Kuo A."/>
            <person name="Salamov A."/>
            <person name="Ahrendt S.R."/>
            <person name="Lipzen A."/>
            <person name="Sullivan W."/>
            <person name="Andreopoulos W.B."/>
            <person name="Clum A."/>
            <person name="Lindquist E."/>
            <person name="Daum C."/>
            <person name="Ramamoorthy G.K."/>
            <person name="Gryganskyi A."/>
            <person name="Culley D."/>
            <person name="Magnuson J.K."/>
            <person name="James T.Y."/>
            <person name="O'Malley M.A."/>
            <person name="Stajich J.E."/>
            <person name="Spatafora J.W."/>
            <person name="Visel A."/>
            <person name="Grigoriev I.V."/>
        </authorList>
    </citation>
    <scope>NUCLEOTIDE SEQUENCE [LARGE SCALE GENOMIC DNA]</scope>
    <source>
        <strain evidence="7 8">NRRL 3301</strain>
    </source>
</reference>
<dbReference type="EMBL" id="MCGT01000038">
    <property type="protein sequence ID" value="ORX46294.1"/>
    <property type="molecule type" value="Genomic_DNA"/>
</dbReference>
<dbReference type="InterPro" id="IPR014001">
    <property type="entry name" value="Helicase_ATP-bd"/>
</dbReference>
<evidence type="ECO:0000256" key="1">
    <source>
        <dbReference type="ARBA" id="ARBA00022741"/>
    </source>
</evidence>
<keyword evidence="2" id="KW-0378">Hydrolase</keyword>
<name>A0A1X2G6G2_9FUNG</name>
<protein>
    <recommendedName>
        <fullName evidence="9">P-loop containing nucleoside triphosphate hydrolase protein</fullName>
    </recommendedName>
</protein>
<comment type="caution">
    <text evidence="7">The sequence shown here is derived from an EMBL/GenBank/DDBJ whole genome shotgun (WGS) entry which is preliminary data.</text>
</comment>
<dbReference type="InterPro" id="IPR050628">
    <property type="entry name" value="SNF2_RAD54_helicase_TF"/>
</dbReference>
<evidence type="ECO:0008006" key="9">
    <source>
        <dbReference type="Google" id="ProtNLM"/>
    </source>
</evidence>
<sequence length="884" mass="99531">MNPNHRMLSDNVTSKRRKTLPTACTKQWPAMAAHEMDSMTLHTQPLQPSLHDQQDPLGQGASHSTSATTVAASTVDVQSNLCIGMLKTELVAKQPLYFTKDEMYEAVLMSFEGRRCEHYSFNVTSRTRPVKFFGWVPFHDTKVLGPLTERGFIWWDALIPRNKINHLRIPFYIILYCRPTGYAAITQFLTNQSVDLLDPPFFNPACEYRKVTLSPRPHDRPNMSDLPCHHVLKKQIALLLDTTSTIDTQQPASFNANDLQWPGMTITLMPYQHHGIQWMIERERSSAEAGGILADKMGLGKTIQTIGLIVSTQTYRQKTLIVSPLALLHQWETEIKEKTTPGSLKAMVYHGTDRPRHPQAFDGYDIIITTYQMVSADMTDSSDVDGPLLAMDWQRVVLDEAQQIKNHTTRMARACYRLRTTKRWCLTGTPIQNRVEELYSLLHFLRIEPLCDLRKFRQALSIPIQQGNTALAFQHIKAILSVIMLRRTKHILHQQQSTATSSTSSPLISPTADQPQPTPYSCSATQSNVSSPADSSSVSSASSSSNLSVFGLPARNRQDILLTFSPQERALYDFLRGKTRQWLQSLVGSGKASKSYLNVLWTVLRLRQACNHPALVTKAFSNDDDLMSLTPEGTLTPTTQAQRKLNIGSLQQLLTTHMSSQLGWDASSQTDNIQQACELCGSCRSHHTQLYCVTCMQNIATYTLDATQSIPSTKITKALNLLTETRLLYPDEKTIIYSQFTAMLDLLEKPLFDNGFRFCRYDGSMSNQNREKSLKLLKTDPRCTVMLTSLKCGSLGLNLTAANRVILLDVWWNPAVEDQAIDRVHRIGQKRPVHVTRLLMNNSIEQKIVELQERKAMIAKGVLGDQLPSSSKVTVNELLSLLDL</sequence>
<evidence type="ECO:0000259" key="6">
    <source>
        <dbReference type="PROSITE" id="PS51194"/>
    </source>
</evidence>
<feature type="domain" description="Helicase ATP-binding" evidence="5">
    <location>
        <begin position="282"/>
        <end position="448"/>
    </location>
</feature>
<evidence type="ECO:0000313" key="8">
    <source>
        <dbReference type="Proteomes" id="UP000242146"/>
    </source>
</evidence>
<dbReference type="CDD" id="cd18793">
    <property type="entry name" value="SF2_C_SNF"/>
    <property type="match status" value="1"/>
</dbReference>
<dbReference type="InterPro" id="IPR027417">
    <property type="entry name" value="P-loop_NTPase"/>
</dbReference>
<dbReference type="InterPro" id="IPR001650">
    <property type="entry name" value="Helicase_C-like"/>
</dbReference>
<evidence type="ECO:0000256" key="2">
    <source>
        <dbReference type="ARBA" id="ARBA00022801"/>
    </source>
</evidence>
<feature type="region of interest" description="Disordered" evidence="4">
    <location>
        <begin position="46"/>
        <end position="65"/>
    </location>
</feature>
<dbReference type="Pfam" id="PF00176">
    <property type="entry name" value="SNF2-rel_dom"/>
    <property type="match status" value="1"/>
</dbReference>
<dbReference type="GO" id="GO:0008094">
    <property type="term" value="F:ATP-dependent activity, acting on DNA"/>
    <property type="evidence" value="ECO:0007669"/>
    <property type="project" value="TreeGrafter"/>
</dbReference>
<dbReference type="GO" id="GO:0016787">
    <property type="term" value="F:hydrolase activity"/>
    <property type="evidence" value="ECO:0007669"/>
    <property type="project" value="UniProtKB-KW"/>
</dbReference>
<feature type="region of interest" description="Disordered" evidence="4">
    <location>
        <begin position="494"/>
        <end position="547"/>
    </location>
</feature>
<dbReference type="OrthoDB" id="448448at2759"/>
<feature type="compositionally biased region" description="Low complexity" evidence="4">
    <location>
        <begin position="527"/>
        <end position="547"/>
    </location>
</feature>
<dbReference type="PROSITE" id="PS51192">
    <property type="entry name" value="HELICASE_ATP_BIND_1"/>
    <property type="match status" value="1"/>
</dbReference>